<evidence type="ECO:0000313" key="2">
    <source>
        <dbReference type="Proteomes" id="UP000294933"/>
    </source>
</evidence>
<gene>
    <name evidence="1" type="ORF">BD410DRAFT_401114</name>
</gene>
<organism evidence="1 2">
    <name type="scientific">Rickenella mellea</name>
    <dbReference type="NCBI Taxonomy" id="50990"/>
    <lineage>
        <taxon>Eukaryota</taxon>
        <taxon>Fungi</taxon>
        <taxon>Dikarya</taxon>
        <taxon>Basidiomycota</taxon>
        <taxon>Agaricomycotina</taxon>
        <taxon>Agaricomycetes</taxon>
        <taxon>Hymenochaetales</taxon>
        <taxon>Rickenellaceae</taxon>
        <taxon>Rickenella</taxon>
    </lineage>
</organism>
<keyword evidence="2" id="KW-1185">Reference proteome</keyword>
<evidence type="ECO:0000313" key="1">
    <source>
        <dbReference type="EMBL" id="TDL19690.1"/>
    </source>
</evidence>
<dbReference type="EMBL" id="ML170194">
    <property type="protein sequence ID" value="TDL19690.1"/>
    <property type="molecule type" value="Genomic_DNA"/>
</dbReference>
<accession>A0A4Y7PYS6</accession>
<name>A0A4Y7PYS6_9AGAM</name>
<dbReference type="Proteomes" id="UP000294933">
    <property type="component" value="Unassembled WGS sequence"/>
</dbReference>
<reference evidence="1 2" key="1">
    <citation type="submission" date="2018-06" db="EMBL/GenBank/DDBJ databases">
        <title>A transcriptomic atlas of mushroom development highlights an independent origin of complex multicellularity.</title>
        <authorList>
            <consortium name="DOE Joint Genome Institute"/>
            <person name="Krizsan K."/>
            <person name="Almasi E."/>
            <person name="Merenyi Z."/>
            <person name="Sahu N."/>
            <person name="Viragh M."/>
            <person name="Koszo T."/>
            <person name="Mondo S."/>
            <person name="Kiss B."/>
            <person name="Balint B."/>
            <person name="Kues U."/>
            <person name="Barry K."/>
            <person name="Hegedus J.C."/>
            <person name="Henrissat B."/>
            <person name="Johnson J."/>
            <person name="Lipzen A."/>
            <person name="Ohm R."/>
            <person name="Nagy I."/>
            <person name="Pangilinan J."/>
            <person name="Yan J."/>
            <person name="Xiong Y."/>
            <person name="Grigoriev I.V."/>
            <person name="Hibbett D.S."/>
            <person name="Nagy L.G."/>
        </authorList>
    </citation>
    <scope>NUCLEOTIDE SEQUENCE [LARGE SCALE GENOMIC DNA]</scope>
    <source>
        <strain evidence="1 2">SZMC22713</strain>
    </source>
</reference>
<dbReference type="VEuPathDB" id="FungiDB:BD410DRAFT_401114"/>
<proteinExistence type="predicted"/>
<protein>
    <submittedName>
        <fullName evidence="1">Uncharacterized protein</fullName>
    </submittedName>
</protein>
<sequence>MLTSSPLPGTRSERTQIRVQLEPLDTVAFRIRRRFRLIKGGAPQFILVHYSRGQAVSEFVSWSFLMYPNTYSRYMKSTGPQSSMHAKRDALWTSVHVKLRPLGLGTTNWLGWFYIEELSCFLSVRRCARVGPFGCYQGFAPDESIAGCTSSSPA</sequence>
<dbReference type="AlphaFoldDB" id="A0A4Y7PYS6"/>